<dbReference type="AlphaFoldDB" id="K5CKN5"/>
<proteinExistence type="predicted"/>
<accession>K5CKN5</accession>
<dbReference type="Proteomes" id="UP000007993">
    <property type="component" value="Unassembled WGS sequence"/>
</dbReference>
<evidence type="ECO:0000313" key="1">
    <source>
        <dbReference type="EMBL" id="EKK04645.1"/>
    </source>
</evidence>
<dbReference type="PATRIC" id="fig|993517.3.peg.31"/>
<protein>
    <submittedName>
        <fullName evidence="1">Uncharacterized protein</fullName>
    </submittedName>
</protein>
<name>K5CKN5_RHOBT</name>
<evidence type="ECO:0000313" key="2">
    <source>
        <dbReference type="Proteomes" id="UP000007993"/>
    </source>
</evidence>
<organism evidence="1 2">
    <name type="scientific">Rhodopirellula baltica SH28</name>
    <dbReference type="NCBI Taxonomy" id="993517"/>
    <lineage>
        <taxon>Bacteria</taxon>
        <taxon>Pseudomonadati</taxon>
        <taxon>Planctomycetota</taxon>
        <taxon>Planctomycetia</taxon>
        <taxon>Pirellulales</taxon>
        <taxon>Pirellulaceae</taxon>
        <taxon>Rhodopirellula</taxon>
    </lineage>
</organism>
<sequence>MIEPDRNWQLLRGDVVLGNIVQTDTDFPWRNGTFTPAPAFAEFASLFAAAQAFTERDEFDSPESDSAFNAIFDLGLSIRDVDADELYDEVMLNLTDSDVSWRC</sequence>
<reference evidence="1 2" key="1">
    <citation type="journal article" date="2013" name="Mar. Genomics">
        <title>Expression of sulfatases in Rhodopirellula baltica and the diversity of sulfatases in the genus Rhodopirellula.</title>
        <authorList>
            <person name="Wegner C.E."/>
            <person name="Richter-Heitmann T."/>
            <person name="Klindworth A."/>
            <person name="Klockow C."/>
            <person name="Richter M."/>
            <person name="Achstetter T."/>
            <person name="Glockner F.O."/>
            <person name="Harder J."/>
        </authorList>
    </citation>
    <scope>NUCLEOTIDE SEQUENCE [LARGE SCALE GENOMIC DNA]</scope>
    <source>
        <strain evidence="1 2">SH28</strain>
    </source>
</reference>
<dbReference type="EMBL" id="AMCW01000002">
    <property type="protein sequence ID" value="EKK04645.1"/>
    <property type="molecule type" value="Genomic_DNA"/>
</dbReference>
<gene>
    <name evidence="1" type="ORF">RBSH_00025</name>
</gene>
<comment type="caution">
    <text evidence="1">The sequence shown here is derived from an EMBL/GenBank/DDBJ whole genome shotgun (WGS) entry which is preliminary data.</text>
</comment>